<dbReference type="GO" id="GO:0005829">
    <property type="term" value="C:cytosol"/>
    <property type="evidence" value="ECO:0007669"/>
    <property type="project" value="TreeGrafter"/>
</dbReference>
<dbReference type="SUPFAM" id="SSF55277">
    <property type="entry name" value="GYF domain"/>
    <property type="match status" value="1"/>
</dbReference>
<dbReference type="PANTHER" id="PTHR14445:SF36">
    <property type="entry name" value="FI03272P-RELATED"/>
    <property type="match status" value="1"/>
</dbReference>
<dbReference type="Pfam" id="PF02213">
    <property type="entry name" value="GYF"/>
    <property type="match status" value="1"/>
</dbReference>
<name>A0A9J6BMY4_POLVA</name>
<feature type="region of interest" description="Disordered" evidence="2">
    <location>
        <begin position="600"/>
        <end position="633"/>
    </location>
</feature>
<reference evidence="4" key="1">
    <citation type="submission" date="2021-03" db="EMBL/GenBank/DDBJ databases">
        <title>Chromosome level genome of the anhydrobiotic midge Polypedilum vanderplanki.</title>
        <authorList>
            <person name="Yoshida Y."/>
            <person name="Kikawada T."/>
            <person name="Gusev O."/>
        </authorList>
    </citation>
    <scope>NUCLEOTIDE SEQUENCE</scope>
    <source>
        <strain evidence="4">NIAS01</strain>
        <tissue evidence="4">Whole body or cell culture</tissue>
    </source>
</reference>
<feature type="coiled-coil region" evidence="1">
    <location>
        <begin position="802"/>
        <end position="835"/>
    </location>
</feature>
<dbReference type="Proteomes" id="UP001107558">
    <property type="component" value="Chromosome 3"/>
</dbReference>
<feature type="region of interest" description="Disordered" evidence="2">
    <location>
        <begin position="767"/>
        <end position="792"/>
    </location>
</feature>
<comment type="caution">
    <text evidence="4">The sequence shown here is derived from an EMBL/GenBank/DDBJ whole genome shotgun (WGS) entry which is preliminary data.</text>
</comment>
<feature type="region of interest" description="Disordered" evidence="2">
    <location>
        <begin position="76"/>
        <end position="97"/>
    </location>
</feature>
<protein>
    <recommendedName>
        <fullName evidence="3">GYF domain-containing protein</fullName>
    </recommendedName>
</protein>
<sequence length="1045" mass="119883">MSESLKFGPKWLRNTIATSPTKQDETISRPILSECRFSREEMLSFCESSDFKPEPYVTYPKMFSSQWQTPLAFQTEEREKEKTNTNETTHGGRLFLNSNMKHGNQAWRKAFVNEDKASSENWRAQKDSGGTGVYYNNTYNDQQRKTSWRNPENTTENLQMEQQKSPPVKPTEATIINNNNNKSPFISPMNKEFIEYHQQSQDNLKNYLMENPNFMLPQTSTIEMKKDLGAIGMNVARQLFESDQINTIKPSTSTICPKAANKENAEKVDMYKFESDLVKNLTDLVYSSESDFNKLANSNKSPTQSALPSLPPISVHLQANINNNNGVNAACTSNSVERPPIYWFYIDPHGKEQGPFSEEEMSHWYQTNYFQDMLMVRRSIDNNFIALRSLIKIYGSAHPFTVASNYFPIPRMENYFEQFHPSQGAQLQQFSSNVANNGLDAFNQYQILSNLQYKQQQQQPPAQQIPMNFLAQPFPTINKAPLPGSNRIANNAIKVNQFAQLPSQPVLPSNNYSMCAQNNFQIPPKPMLPNSFKFMNNPNTIQPPPSSISFSQQQRTFENNNGIGMESIQKALFDIQRQHELHVQQSMTFLQYQQQEKIAQPSTSYNAQNSMNPQTTNKISTPSSSSSPTKLLPPYMIDTYEYNTNDEDDFQKVDYHRKKRNQKEKENASKVIEKNKSFISINNSDTMKTKEAPNSVIDTNNNPLKKNAEIIEEKCSTTTPAPWFRNVTLSQNDDNTINNIEFTFANHQFQPIEPWPKISPEKDMAMKNPKKLSTNDDESKTQKSLSAAPWLKINQSDDGKSLKKIQIEEEEANRKLQLKNEREKHVQECNQNKQNELSKTVWKPIIVGCVDKEKEIEGEGWHLPLTKKNDNNNQGAVPKKKECEQTSEERELHNWCVETLMKLNPNIDIPAFTIFLRSIESPFELEDYVKAYFGDTGESKKFLDKYLKYRSTIVTNKTKHQELDDDLCVPAKAINPTSSSASSINGDIVRKAPQNKRNKESNRKSKKSMKVVDSNILGFKGAANSDRIVGEIDKLNYYVKYDYEN</sequence>
<feature type="compositionally biased region" description="Polar residues" evidence="2">
    <location>
        <begin position="600"/>
        <end position="619"/>
    </location>
</feature>
<dbReference type="PANTHER" id="PTHR14445">
    <property type="entry name" value="GRB10 INTERACTING GYF PROTEIN"/>
    <property type="match status" value="1"/>
</dbReference>
<dbReference type="InterPro" id="IPR035445">
    <property type="entry name" value="GYF-like_dom_sf"/>
</dbReference>
<keyword evidence="5" id="KW-1185">Reference proteome</keyword>
<evidence type="ECO:0000313" key="5">
    <source>
        <dbReference type="Proteomes" id="UP001107558"/>
    </source>
</evidence>
<evidence type="ECO:0000259" key="3">
    <source>
        <dbReference type="PROSITE" id="PS50829"/>
    </source>
</evidence>
<dbReference type="InterPro" id="IPR003169">
    <property type="entry name" value="GYF"/>
</dbReference>
<dbReference type="InterPro" id="IPR051640">
    <property type="entry name" value="GRB10-interact_GYF"/>
</dbReference>
<gene>
    <name evidence="4" type="ORF">PVAND_001291</name>
</gene>
<dbReference type="SMART" id="SM00444">
    <property type="entry name" value="GYF"/>
    <property type="match status" value="1"/>
</dbReference>
<dbReference type="OrthoDB" id="48509at2759"/>
<feature type="domain" description="GYF" evidence="3">
    <location>
        <begin position="340"/>
        <end position="388"/>
    </location>
</feature>
<dbReference type="Gene3D" id="3.30.1490.40">
    <property type="match status" value="1"/>
</dbReference>
<dbReference type="EMBL" id="JADBJN010000003">
    <property type="protein sequence ID" value="KAG5671077.1"/>
    <property type="molecule type" value="Genomic_DNA"/>
</dbReference>
<evidence type="ECO:0000313" key="4">
    <source>
        <dbReference type="EMBL" id="KAG5671077.1"/>
    </source>
</evidence>
<feature type="compositionally biased region" description="Polar residues" evidence="2">
    <location>
        <begin position="148"/>
        <end position="165"/>
    </location>
</feature>
<proteinExistence type="predicted"/>
<organism evidence="4 5">
    <name type="scientific">Polypedilum vanderplanki</name>
    <name type="common">Sleeping chironomid midge</name>
    <dbReference type="NCBI Taxonomy" id="319348"/>
    <lineage>
        <taxon>Eukaryota</taxon>
        <taxon>Metazoa</taxon>
        <taxon>Ecdysozoa</taxon>
        <taxon>Arthropoda</taxon>
        <taxon>Hexapoda</taxon>
        <taxon>Insecta</taxon>
        <taxon>Pterygota</taxon>
        <taxon>Neoptera</taxon>
        <taxon>Endopterygota</taxon>
        <taxon>Diptera</taxon>
        <taxon>Nematocera</taxon>
        <taxon>Chironomoidea</taxon>
        <taxon>Chironomidae</taxon>
        <taxon>Chironominae</taxon>
        <taxon>Polypedilum</taxon>
        <taxon>Polypedilum</taxon>
    </lineage>
</organism>
<dbReference type="PROSITE" id="PS50829">
    <property type="entry name" value="GYF"/>
    <property type="match status" value="1"/>
</dbReference>
<accession>A0A9J6BMY4</accession>
<dbReference type="AlphaFoldDB" id="A0A9J6BMY4"/>
<keyword evidence="1" id="KW-0175">Coiled coil</keyword>
<feature type="region of interest" description="Disordered" evidence="2">
    <location>
        <begin position="978"/>
        <end position="1008"/>
    </location>
</feature>
<feature type="region of interest" description="Disordered" evidence="2">
    <location>
        <begin position="118"/>
        <end position="170"/>
    </location>
</feature>
<evidence type="ECO:0000256" key="1">
    <source>
        <dbReference type="SAM" id="Coils"/>
    </source>
</evidence>
<feature type="compositionally biased region" description="Low complexity" evidence="2">
    <location>
        <begin position="620"/>
        <end position="629"/>
    </location>
</feature>
<evidence type="ECO:0000256" key="2">
    <source>
        <dbReference type="SAM" id="MobiDB-lite"/>
    </source>
</evidence>